<evidence type="ECO:0000256" key="3">
    <source>
        <dbReference type="ARBA" id="ARBA00023163"/>
    </source>
</evidence>
<dbReference type="Gene3D" id="3.30.1050.10">
    <property type="entry name" value="SCP2 sterol-binding domain"/>
    <property type="match status" value="1"/>
</dbReference>
<protein>
    <submittedName>
        <fullName evidence="5">Transcriptional regulator</fullName>
    </submittedName>
</protein>
<dbReference type="InterPro" id="IPR036388">
    <property type="entry name" value="WH-like_DNA-bd_sf"/>
</dbReference>
<organism evidence="5 6">
    <name type="scientific">Actinoplanes couchii</name>
    <dbReference type="NCBI Taxonomy" id="403638"/>
    <lineage>
        <taxon>Bacteria</taxon>
        <taxon>Bacillati</taxon>
        <taxon>Actinomycetota</taxon>
        <taxon>Actinomycetes</taxon>
        <taxon>Micromonosporales</taxon>
        <taxon>Micromonosporaceae</taxon>
        <taxon>Actinoplanes</taxon>
    </lineage>
</organism>
<dbReference type="EMBL" id="BOMG01000064">
    <property type="protein sequence ID" value="GID56900.1"/>
    <property type="molecule type" value="Genomic_DNA"/>
</dbReference>
<evidence type="ECO:0000313" key="5">
    <source>
        <dbReference type="EMBL" id="GID56900.1"/>
    </source>
</evidence>
<keyword evidence="6" id="KW-1185">Reference proteome</keyword>
<evidence type="ECO:0000256" key="2">
    <source>
        <dbReference type="ARBA" id="ARBA00023125"/>
    </source>
</evidence>
<dbReference type="Gene3D" id="1.10.10.10">
    <property type="entry name" value="Winged helix-like DNA-binding domain superfamily/Winged helix DNA-binding domain"/>
    <property type="match status" value="1"/>
</dbReference>
<evidence type="ECO:0000313" key="6">
    <source>
        <dbReference type="Proteomes" id="UP000612282"/>
    </source>
</evidence>
<proteinExistence type="predicted"/>
<sequence length="223" mass="24086">MVARRSYGSYNDGCAAAHALDLIGDRWTMIVVRELLLGPKRFADLQRDVLGIGPGILTRRLHELTTHGVAVRRRLPGPGRVEVYELTAWGLRLETINSTLSAWAVQSPTMPFEADMSPDTLVLAMRTHARPLPAGPGPLTASLTLTDSRQETVDPVHYRAIMTSDATTIERVPEPARADATITASTRDWKACVIGGTPLSQLPGITITGDRGTAELLITATAL</sequence>
<gene>
    <name evidence="5" type="ORF">Aco03nite_053040</name>
</gene>
<dbReference type="PANTHER" id="PTHR33204">
    <property type="entry name" value="TRANSCRIPTIONAL REGULATOR, MARR FAMILY"/>
    <property type="match status" value="1"/>
</dbReference>
<evidence type="ECO:0000256" key="1">
    <source>
        <dbReference type="ARBA" id="ARBA00023015"/>
    </source>
</evidence>
<dbReference type="Proteomes" id="UP000612282">
    <property type="component" value="Unassembled WGS sequence"/>
</dbReference>
<keyword evidence="3" id="KW-0804">Transcription</keyword>
<dbReference type="PANTHER" id="PTHR33204:SF18">
    <property type="entry name" value="TRANSCRIPTIONAL REGULATORY PROTEIN"/>
    <property type="match status" value="1"/>
</dbReference>
<evidence type="ECO:0000259" key="4">
    <source>
        <dbReference type="PROSITE" id="PS51118"/>
    </source>
</evidence>
<dbReference type="InterPro" id="IPR036527">
    <property type="entry name" value="SCP2_sterol-bd_dom_sf"/>
</dbReference>
<dbReference type="RefSeq" id="WP_203798927.1">
    <property type="nucleotide sequence ID" value="NZ_BAAAQE010000094.1"/>
</dbReference>
<dbReference type="InterPro" id="IPR002577">
    <property type="entry name" value="HTH_HxlR"/>
</dbReference>
<dbReference type="PROSITE" id="PS51118">
    <property type="entry name" value="HTH_HXLR"/>
    <property type="match status" value="1"/>
</dbReference>
<comment type="caution">
    <text evidence="5">The sequence shown here is derived from an EMBL/GenBank/DDBJ whole genome shotgun (WGS) entry which is preliminary data.</text>
</comment>
<accession>A0ABQ3XEH8</accession>
<dbReference type="SUPFAM" id="SSF46785">
    <property type="entry name" value="Winged helix' DNA-binding domain"/>
    <property type="match status" value="1"/>
</dbReference>
<keyword evidence="2" id="KW-0238">DNA-binding</keyword>
<keyword evidence="1" id="KW-0805">Transcription regulation</keyword>
<feature type="domain" description="HTH hxlR-type" evidence="4">
    <location>
        <begin position="14"/>
        <end position="112"/>
    </location>
</feature>
<name>A0ABQ3XEH8_9ACTN</name>
<dbReference type="InterPro" id="IPR036390">
    <property type="entry name" value="WH_DNA-bd_sf"/>
</dbReference>
<reference evidence="5 6" key="1">
    <citation type="submission" date="2021-01" db="EMBL/GenBank/DDBJ databases">
        <title>Whole genome shotgun sequence of Actinoplanes couchii NBRC 106145.</title>
        <authorList>
            <person name="Komaki H."/>
            <person name="Tamura T."/>
        </authorList>
    </citation>
    <scope>NUCLEOTIDE SEQUENCE [LARGE SCALE GENOMIC DNA]</scope>
    <source>
        <strain evidence="5 6">NBRC 106145</strain>
    </source>
</reference>
<dbReference type="Pfam" id="PF01638">
    <property type="entry name" value="HxlR"/>
    <property type="match status" value="1"/>
</dbReference>